<name>A0A9P8SYX5_9ASCO</name>
<gene>
    <name evidence="2" type="ORF">OGATHE_006667</name>
</gene>
<keyword evidence="1" id="KW-0472">Membrane</keyword>
<sequence>MKAVSTWLFQATDERPVTPELDLQNVHKLAIPSSPSPAQSEATSHIYTGTLAEGLELLAEALQKDSDHLSDAFARILDSMVDSGLVTSTLYKIDDELKFLILETFLSDSNLVERFKAHRQQNREQDALLAIERAKRGLEMASRTASSVSPSEHFPPEGERARWTLRFVEFVDLILTMWDLLFTGIIGPIVSYLYACLCEQSSKYDIGKYVATTLLFCNIILRRLVTLLGRLVGRRENSRITSSGPT</sequence>
<evidence type="ECO:0000313" key="3">
    <source>
        <dbReference type="Proteomes" id="UP000788993"/>
    </source>
</evidence>
<reference evidence="2" key="2">
    <citation type="submission" date="2021-01" db="EMBL/GenBank/DDBJ databases">
        <authorList>
            <person name="Schikora-Tamarit M.A."/>
        </authorList>
    </citation>
    <scope>NUCLEOTIDE SEQUENCE</scope>
    <source>
        <strain evidence="2">NCAIM Y.01608</strain>
    </source>
</reference>
<evidence type="ECO:0000313" key="2">
    <source>
        <dbReference type="EMBL" id="KAH3658941.1"/>
    </source>
</evidence>
<feature type="transmembrane region" description="Helical" evidence="1">
    <location>
        <begin position="170"/>
        <end position="194"/>
    </location>
</feature>
<dbReference type="EMBL" id="JAEUBD010001571">
    <property type="protein sequence ID" value="KAH3658941.1"/>
    <property type="molecule type" value="Genomic_DNA"/>
</dbReference>
<protein>
    <submittedName>
        <fullName evidence="2">Uncharacterized protein</fullName>
    </submittedName>
</protein>
<dbReference type="Proteomes" id="UP000788993">
    <property type="component" value="Unassembled WGS sequence"/>
</dbReference>
<comment type="caution">
    <text evidence="2">The sequence shown here is derived from an EMBL/GenBank/DDBJ whole genome shotgun (WGS) entry which is preliminary data.</text>
</comment>
<evidence type="ECO:0000256" key="1">
    <source>
        <dbReference type="SAM" id="Phobius"/>
    </source>
</evidence>
<dbReference type="OrthoDB" id="3992541at2759"/>
<organism evidence="2 3">
    <name type="scientific">Ogataea polymorpha</name>
    <dbReference type="NCBI Taxonomy" id="460523"/>
    <lineage>
        <taxon>Eukaryota</taxon>
        <taxon>Fungi</taxon>
        <taxon>Dikarya</taxon>
        <taxon>Ascomycota</taxon>
        <taxon>Saccharomycotina</taxon>
        <taxon>Pichiomycetes</taxon>
        <taxon>Pichiales</taxon>
        <taxon>Pichiaceae</taxon>
        <taxon>Ogataea</taxon>
    </lineage>
</organism>
<keyword evidence="1" id="KW-1133">Transmembrane helix</keyword>
<proteinExistence type="predicted"/>
<reference evidence="2" key="1">
    <citation type="journal article" date="2021" name="Open Biol.">
        <title>Shared evolutionary footprints suggest mitochondrial oxidative damage underlies multiple complex I losses in fungi.</title>
        <authorList>
            <person name="Schikora-Tamarit M.A."/>
            <person name="Marcet-Houben M."/>
            <person name="Nosek J."/>
            <person name="Gabaldon T."/>
        </authorList>
    </citation>
    <scope>NUCLEOTIDE SEQUENCE</scope>
    <source>
        <strain evidence="2">NCAIM Y.01608</strain>
    </source>
</reference>
<accession>A0A9P8SYX5</accession>
<keyword evidence="1" id="KW-0812">Transmembrane</keyword>
<dbReference type="AlphaFoldDB" id="A0A9P8SYX5"/>
<keyword evidence="3" id="KW-1185">Reference proteome</keyword>